<dbReference type="EMBL" id="JH993022">
    <property type="protein sequence ID" value="EKX41672.1"/>
    <property type="molecule type" value="Genomic_DNA"/>
</dbReference>
<dbReference type="AlphaFoldDB" id="L1J006"/>
<dbReference type="EnsemblProtists" id="EKX41672">
    <property type="protein sequence ID" value="EKX41672"/>
    <property type="gene ID" value="GUITHDRAFT_141910"/>
</dbReference>
<dbReference type="HOGENOM" id="CLU_449370_0_0_1"/>
<evidence type="ECO:0000256" key="1">
    <source>
        <dbReference type="SAM" id="MobiDB-lite"/>
    </source>
</evidence>
<feature type="compositionally biased region" description="Basic and acidic residues" evidence="1">
    <location>
        <begin position="1"/>
        <end position="19"/>
    </location>
</feature>
<dbReference type="PaxDb" id="55529-EKX41672"/>
<accession>L1J006</accession>
<proteinExistence type="predicted"/>
<feature type="region of interest" description="Disordered" evidence="1">
    <location>
        <begin position="296"/>
        <end position="327"/>
    </location>
</feature>
<dbReference type="Proteomes" id="UP000011087">
    <property type="component" value="Unassembled WGS sequence"/>
</dbReference>
<organism evidence="2">
    <name type="scientific">Guillardia theta (strain CCMP2712)</name>
    <name type="common">Cryptophyte</name>
    <dbReference type="NCBI Taxonomy" id="905079"/>
    <lineage>
        <taxon>Eukaryota</taxon>
        <taxon>Cryptophyceae</taxon>
        <taxon>Pyrenomonadales</taxon>
        <taxon>Geminigeraceae</taxon>
        <taxon>Guillardia</taxon>
    </lineage>
</organism>
<reference evidence="3" key="3">
    <citation type="submission" date="2015-06" db="UniProtKB">
        <authorList>
            <consortium name="EnsemblProtists"/>
        </authorList>
    </citation>
    <scope>IDENTIFICATION</scope>
</reference>
<reference evidence="4" key="2">
    <citation type="submission" date="2012-11" db="EMBL/GenBank/DDBJ databases">
        <authorList>
            <person name="Kuo A."/>
            <person name="Curtis B.A."/>
            <person name="Tanifuji G."/>
            <person name="Burki F."/>
            <person name="Gruber A."/>
            <person name="Irimia M."/>
            <person name="Maruyama S."/>
            <person name="Arias M.C."/>
            <person name="Ball S.G."/>
            <person name="Gile G.H."/>
            <person name="Hirakawa Y."/>
            <person name="Hopkins J.F."/>
            <person name="Rensing S.A."/>
            <person name="Schmutz J."/>
            <person name="Symeonidi A."/>
            <person name="Elias M."/>
            <person name="Eveleigh R.J."/>
            <person name="Herman E.K."/>
            <person name="Klute M.J."/>
            <person name="Nakayama T."/>
            <person name="Obornik M."/>
            <person name="Reyes-Prieto A."/>
            <person name="Armbrust E.V."/>
            <person name="Aves S.J."/>
            <person name="Beiko R.G."/>
            <person name="Coutinho P."/>
            <person name="Dacks J.B."/>
            <person name="Durnford D.G."/>
            <person name="Fast N.M."/>
            <person name="Green B.R."/>
            <person name="Grisdale C."/>
            <person name="Hempe F."/>
            <person name="Henrissat B."/>
            <person name="Hoppner M.P."/>
            <person name="Ishida K.-I."/>
            <person name="Kim E."/>
            <person name="Koreny L."/>
            <person name="Kroth P.G."/>
            <person name="Liu Y."/>
            <person name="Malik S.-B."/>
            <person name="Maier U.G."/>
            <person name="McRose D."/>
            <person name="Mock T."/>
            <person name="Neilson J.A."/>
            <person name="Onodera N.T."/>
            <person name="Poole A.M."/>
            <person name="Pritham E.J."/>
            <person name="Richards T.A."/>
            <person name="Rocap G."/>
            <person name="Roy S.W."/>
            <person name="Sarai C."/>
            <person name="Schaack S."/>
            <person name="Shirato S."/>
            <person name="Slamovits C.H."/>
            <person name="Spencer D.F."/>
            <person name="Suzuki S."/>
            <person name="Worden A.Z."/>
            <person name="Zauner S."/>
            <person name="Barry K."/>
            <person name="Bell C."/>
            <person name="Bharti A.K."/>
            <person name="Crow J.A."/>
            <person name="Grimwood J."/>
            <person name="Kramer R."/>
            <person name="Lindquist E."/>
            <person name="Lucas S."/>
            <person name="Salamov A."/>
            <person name="McFadden G.I."/>
            <person name="Lane C.E."/>
            <person name="Keeling P.J."/>
            <person name="Gray M.W."/>
            <person name="Grigoriev I.V."/>
            <person name="Archibald J.M."/>
        </authorList>
    </citation>
    <scope>NUCLEOTIDE SEQUENCE</scope>
    <source>
        <strain evidence="4">CCMP2712</strain>
    </source>
</reference>
<protein>
    <submittedName>
        <fullName evidence="2 3">Uncharacterized protein</fullName>
    </submittedName>
</protein>
<dbReference type="RefSeq" id="XP_005828652.1">
    <property type="nucleotide sequence ID" value="XM_005828595.1"/>
</dbReference>
<name>L1J006_GUITC</name>
<dbReference type="GeneID" id="17298224"/>
<dbReference type="KEGG" id="gtt:GUITHDRAFT_141910"/>
<feature type="region of interest" description="Disordered" evidence="1">
    <location>
        <begin position="1"/>
        <end position="25"/>
    </location>
</feature>
<sequence length="608" mass="67681">MFPYPNDDKGEQDRNRNEPRPANPNNVINILYEQQQQTVSSSGLLNSMTGFSSPTWLSQDMFRTGAHPPVQTFHPTPPPMGRNDDQLRLQEQGRLSHVFSGAFSSSLGAVLQHQSQAMNPPYHPQQLPASLSFPHLPMGELEVDAGVRLQQGDKTGHGSSRSASMPPLGVKRVPLEWLSEDDPVWRASQLDAQMNCSGLGKAVQRFWNEEVEAGRVRQGAEETFELLEKGEQEERLFWTRLNREVYLRHYGKRVRGSVMLQSLKLVLSLVHDKDEGKPTDFSDSICMLYRRLTPSTDARDGDSSSSPIVPKRKRGRPSLASQNKLPGSCSRLPPSLVCPPCKDSGEVVGKKAIVAWIADAKMSWKSADQGGAKVKEEEEEEETARPMPVWFSSIVKIQQENNSSKTADSPLLRRLVFLGGLLGKVVVDLVLEEARKLMLPPEASVADQPRFFDASTWSISIPSLLDSADGSPAQGSCCFPVLRTVKRMVDAVARAKKFISETSQVDHFDISSYHSTVDGIHLMHLIQPSSSQLISFVALKDVWIILAPVAAGMQEAHGRMRLLRPELAARFWVKEGEVWGWSSCGVSVQKKKQRKKAKDSCWGSVWKR</sequence>
<keyword evidence="4" id="KW-1185">Reference proteome</keyword>
<evidence type="ECO:0000313" key="4">
    <source>
        <dbReference type="Proteomes" id="UP000011087"/>
    </source>
</evidence>
<dbReference type="OrthoDB" id="10669790at2759"/>
<reference evidence="2 4" key="1">
    <citation type="journal article" date="2012" name="Nature">
        <title>Algal genomes reveal evolutionary mosaicism and the fate of nucleomorphs.</title>
        <authorList>
            <consortium name="DOE Joint Genome Institute"/>
            <person name="Curtis B.A."/>
            <person name="Tanifuji G."/>
            <person name="Burki F."/>
            <person name="Gruber A."/>
            <person name="Irimia M."/>
            <person name="Maruyama S."/>
            <person name="Arias M.C."/>
            <person name="Ball S.G."/>
            <person name="Gile G.H."/>
            <person name="Hirakawa Y."/>
            <person name="Hopkins J.F."/>
            <person name="Kuo A."/>
            <person name="Rensing S.A."/>
            <person name="Schmutz J."/>
            <person name="Symeonidi A."/>
            <person name="Elias M."/>
            <person name="Eveleigh R.J."/>
            <person name="Herman E.K."/>
            <person name="Klute M.J."/>
            <person name="Nakayama T."/>
            <person name="Obornik M."/>
            <person name="Reyes-Prieto A."/>
            <person name="Armbrust E.V."/>
            <person name="Aves S.J."/>
            <person name="Beiko R.G."/>
            <person name="Coutinho P."/>
            <person name="Dacks J.B."/>
            <person name="Durnford D.G."/>
            <person name="Fast N.M."/>
            <person name="Green B.R."/>
            <person name="Grisdale C.J."/>
            <person name="Hempel F."/>
            <person name="Henrissat B."/>
            <person name="Hoppner M.P."/>
            <person name="Ishida K."/>
            <person name="Kim E."/>
            <person name="Koreny L."/>
            <person name="Kroth P.G."/>
            <person name="Liu Y."/>
            <person name="Malik S.B."/>
            <person name="Maier U.G."/>
            <person name="McRose D."/>
            <person name="Mock T."/>
            <person name="Neilson J.A."/>
            <person name="Onodera N.T."/>
            <person name="Poole A.M."/>
            <person name="Pritham E.J."/>
            <person name="Richards T.A."/>
            <person name="Rocap G."/>
            <person name="Roy S.W."/>
            <person name="Sarai C."/>
            <person name="Schaack S."/>
            <person name="Shirato S."/>
            <person name="Slamovits C.H."/>
            <person name="Spencer D.F."/>
            <person name="Suzuki S."/>
            <person name="Worden A.Z."/>
            <person name="Zauner S."/>
            <person name="Barry K."/>
            <person name="Bell C."/>
            <person name="Bharti A.K."/>
            <person name="Crow J.A."/>
            <person name="Grimwood J."/>
            <person name="Kramer R."/>
            <person name="Lindquist E."/>
            <person name="Lucas S."/>
            <person name="Salamov A."/>
            <person name="McFadden G.I."/>
            <person name="Lane C.E."/>
            <person name="Keeling P.J."/>
            <person name="Gray M.W."/>
            <person name="Grigoriev I.V."/>
            <person name="Archibald J.M."/>
        </authorList>
    </citation>
    <scope>NUCLEOTIDE SEQUENCE</scope>
    <source>
        <strain evidence="2 4">CCMP2712</strain>
    </source>
</reference>
<gene>
    <name evidence="2" type="ORF">GUITHDRAFT_141910</name>
</gene>
<evidence type="ECO:0000313" key="2">
    <source>
        <dbReference type="EMBL" id="EKX41672.1"/>
    </source>
</evidence>
<evidence type="ECO:0000313" key="3">
    <source>
        <dbReference type="EnsemblProtists" id="EKX41672"/>
    </source>
</evidence>